<dbReference type="Proteomes" id="UP001243009">
    <property type="component" value="Unassembled WGS sequence"/>
</dbReference>
<organism evidence="1 2">
    <name type="scientific">Paracraurococcus lichenis</name>
    <dbReference type="NCBI Taxonomy" id="3064888"/>
    <lineage>
        <taxon>Bacteria</taxon>
        <taxon>Pseudomonadati</taxon>
        <taxon>Pseudomonadota</taxon>
        <taxon>Alphaproteobacteria</taxon>
        <taxon>Acetobacterales</taxon>
        <taxon>Roseomonadaceae</taxon>
        <taxon>Paracraurococcus</taxon>
    </lineage>
</organism>
<dbReference type="EMBL" id="JAUTWS010000006">
    <property type="protein sequence ID" value="MDO9708332.1"/>
    <property type="molecule type" value="Genomic_DNA"/>
</dbReference>
<dbReference type="RefSeq" id="WP_305103203.1">
    <property type="nucleotide sequence ID" value="NZ_JAUTWS010000006.1"/>
</dbReference>
<evidence type="ECO:0000313" key="1">
    <source>
        <dbReference type="EMBL" id="MDO9708332.1"/>
    </source>
</evidence>
<sequence>MIEPVSMSSQSPQRGRIRRFALATTIITALALGASRAGAQQDATRFRFEASRDAVLMGEDIVRGDRPARLATVSEEGQFEILVRKNAAPVLAPHCRSTFLVLRMPASIGEDEATRAAIARKRRVYDGFLEAYRAGQPLELDVFAGPYGRRLPDGQVELTDCNLFFVEPAASGR</sequence>
<reference evidence="1 2" key="1">
    <citation type="submission" date="2023-08" db="EMBL/GenBank/DDBJ databases">
        <title>The draft genome sequence of Paracraurococcus sp. LOR1-02.</title>
        <authorList>
            <person name="Kingkaew E."/>
            <person name="Tanasupawat S."/>
        </authorList>
    </citation>
    <scope>NUCLEOTIDE SEQUENCE [LARGE SCALE GENOMIC DNA]</scope>
    <source>
        <strain evidence="1 2">LOR1-02</strain>
    </source>
</reference>
<accession>A0ABT9DWR3</accession>
<gene>
    <name evidence="1" type="ORF">Q7A36_08260</name>
</gene>
<keyword evidence="2" id="KW-1185">Reference proteome</keyword>
<proteinExistence type="predicted"/>
<comment type="caution">
    <text evidence="1">The sequence shown here is derived from an EMBL/GenBank/DDBJ whole genome shotgun (WGS) entry which is preliminary data.</text>
</comment>
<evidence type="ECO:0000313" key="2">
    <source>
        <dbReference type="Proteomes" id="UP001243009"/>
    </source>
</evidence>
<name>A0ABT9DWR3_9PROT</name>
<protein>
    <submittedName>
        <fullName evidence="1">Uncharacterized protein</fullName>
    </submittedName>
</protein>